<organism evidence="1 2">
    <name type="scientific">Photorhabdus australis subsp. thailandensis</name>
    <dbReference type="NCBI Taxonomy" id="2805096"/>
    <lineage>
        <taxon>Bacteria</taxon>
        <taxon>Pseudomonadati</taxon>
        <taxon>Pseudomonadota</taxon>
        <taxon>Gammaproteobacteria</taxon>
        <taxon>Enterobacterales</taxon>
        <taxon>Morganellaceae</taxon>
        <taxon>Photorhabdus</taxon>
    </lineage>
</organism>
<comment type="caution">
    <text evidence="1">The sequence shown here is derived from an EMBL/GenBank/DDBJ whole genome shotgun (WGS) entry which is preliminary data.</text>
</comment>
<dbReference type="InterPro" id="IPR025968">
    <property type="entry name" value="YwqJ_deaminase"/>
</dbReference>
<protein>
    <submittedName>
        <fullName evidence="1">Uncharacterized protein</fullName>
    </submittedName>
</protein>
<sequence>MIFKMLNLAVFYLLGNIFHYLICQKFICYFCSVLKSVTMFLTKVAVQIALYLNILPTMAGIAGLHAEVQALNNLFISGDRGTEKRENWKYIRNMLESTIFTQRLTAGQAGKDFAACHNCSGILSSPVNVITGKVESAGGNFFINIISI</sequence>
<dbReference type="EMBL" id="LOMY01000069">
    <property type="protein sequence ID" value="OCQ52990.1"/>
    <property type="molecule type" value="Genomic_DNA"/>
</dbReference>
<proteinExistence type="predicted"/>
<dbReference type="AlphaFoldDB" id="A0A1C0U4X8"/>
<dbReference type="PATRIC" id="fig|286156.4.peg.2143"/>
<evidence type="ECO:0000313" key="1">
    <source>
        <dbReference type="EMBL" id="OCQ52990.1"/>
    </source>
</evidence>
<dbReference type="RefSeq" id="WP_065823017.1">
    <property type="nucleotide sequence ID" value="NZ_CAWMQZ010000069.1"/>
</dbReference>
<keyword evidence="2" id="KW-1185">Reference proteome</keyword>
<reference evidence="1 2" key="1">
    <citation type="submission" date="2015-12" db="EMBL/GenBank/DDBJ databases">
        <title>Genome comparisons provide insights into the role of secondary metabolites in the pathogenic phase of the Photorhabdus life cycle.</title>
        <authorList>
            <person name="Tobias N.J."/>
            <person name="Mishra B."/>
            <person name="Gupta D.K."/>
            <person name="Thines M."/>
            <person name="Stinear T.P."/>
            <person name="Bode H.B."/>
        </authorList>
    </citation>
    <scope>NUCLEOTIDE SEQUENCE [LARGE SCALE GENOMIC DNA]</scope>
    <source>
        <strain evidence="1 2">PB68.1</strain>
    </source>
</reference>
<dbReference type="Proteomes" id="UP000093476">
    <property type="component" value="Unassembled WGS sequence"/>
</dbReference>
<dbReference type="STRING" id="286156.Ppb6_01883"/>
<evidence type="ECO:0000313" key="2">
    <source>
        <dbReference type="Proteomes" id="UP000093476"/>
    </source>
</evidence>
<gene>
    <name evidence="1" type="ORF">Ppb6_01883</name>
</gene>
<dbReference type="Pfam" id="PF14431">
    <property type="entry name" value="YwqJ-deaminase"/>
    <property type="match status" value="1"/>
</dbReference>
<accession>A0A1C0U4X8</accession>
<name>A0A1C0U4X8_9GAMM</name>